<proteinExistence type="predicted"/>
<dbReference type="Proteomes" id="UP000683360">
    <property type="component" value="Unassembled WGS sequence"/>
</dbReference>
<sequence>MMPSSTFDDVCEKFGIIDGKCKRTSWLCFKFDFLPPSFFNHITAWFIRKYKPSKIDSGYALYRGICMLDIDESGCEKILVTMSTDIIALQVVSFSEQAEGFGSICSDIYSEVGQSIKDMKMRYKVKISFKLNFKCSNGDYNNDTFEYSTLKTTQEFYCRQHQTAHLSEQIYLPWMKAESPMDIMLRCQSLLVSRLSRDKNVFMCIPLTTSPTTVTSLCASSSYIVTRRTENVIKKITQVPKLLKKY</sequence>
<dbReference type="EMBL" id="CAJPWZ010003248">
    <property type="protein sequence ID" value="CAG2254569.1"/>
    <property type="molecule type" value="Genomic_DNA"/>
</dbReference>
<keyword evidence="2" id="KW-1185">Reference proteome</keyword>
<evidence type="ECO:0000313" key="1">
    <source>
        <dbReference type="EMBL" id="CAG2254569.1"/>
    </source>
</evidence>
<evidence type="ECO:0000313" key="2">
    <source>
        <dbReference type="Proteomes" id="UP000683360"/>
    </source>
</evidence>
<dbReference type="AlphaFoldDB" id="A0A8S3VLM8"/>
<organism evidence="1 2">
    <name type="scientific">Mytilus edulis</name>
    <name type="common">Blue mussel</name>
    <dbReference type="NCBI Taxonomy" id="6550"/>
    <lineage>
        <taxon>Eukaryota</taxon>
        <taxon>Metazoa</taxon>
        <taxon>Spiralia</taxon>
        <taxon>Lophotrochozoa</taxon>
        <taxon>Mollusca</taxon>
        <taxon>Bivalvia</taxon>
        <taxon>Autobranchia</taxon>
        <taxon>Pteriomorphia</taxon>
        <taxon>Mytilida</taxon>
        <taxon>Mytiloidea</taxon>
        <taxon>Mytilidae</taxon>
        <taxon>Mytilinae</taxon>
        <taxon>Mytilus</taxon>
    </lineage>
</organism>
<gene>
    <name evidence="1" type="ORF">MEDL_66039</name>
</gene>
<comment type="caution">
    <text evidence="1">The sequence shown here is derived from an EMBL/GenBank/DDBJ whole genome shotgun (WGS) entry which is preliminary data.</text>
</comment>
<name>A0A8S3VLM8_MYTED</name>
<accession>A0A8S3VLM8</accession>
<protein>
    <submittedName>
        <fullName evidence="1">Uncharacterized protein</fullName>
    </submittedName>
</protein>
<reference evidence="1" key="1">
    <citation type="submission" date="2021-03" db="EMBL/GenBank/DDBJ databases">
        <authorList>
            <person name="Bekaert M."/>
        </authorList>
    </citation>
    <scope>NUCLEOTIDE SEQUENCE</scope>
</reference>